<sequence length="82" mass="9040">MSNEEIFQTMKDLVSEQFGMELDEVTLETSFEDDLGADSVDLVELVMAMEEEFELGQTAEDEVKAIKTVGDAVNYVAGKLNG</sequence>
<evidence type="ECO:0000256" key="2">
    <source>
        <dbReference type="ARBA" id="ARBA00022516"/>
    </source>
</evidence>
<dbReference type="AlphaFoldDB" id="A0A4D7ALP9"/>
<dbReference type="InterPro" id="IPR009081">
    <property type="entry name" value="PP-bd_ACP"/>
</dbReference>
<dbReference type="GO" id="GO:0009245">
    <property type="term" value="P:lipid A biosynthetic process"/>
    <property type="evidence" value="ECO:0007669"/>
    <property type="project" value="TreeGrafter"/>
</dbReference>
<evidence type="ECO:0000256" key="6">
    <source>
        <dbReference type="ARBA" id="ARBA00023160"/>
    </source>
</evidence>
<dbReference type="GO" id="GO:0000036">
    <property type="term" value="F:acyl carrier activity"/>
    <property type="evidence" value="ECO:0007669"/>
    <property type="project" value="UniProtKB-UniRule"/>
</dbReference>
<dbReference type="Pfam" id="PF00550">
    <property type="entry name" value="PP-binding"/>
    <property type="match status" value="1"/>
</dbReference>
<comment type="function">
    <text evidence="7 9">Carrier of the growing fatty acid chain in fatty acid biosynthesis.</text>
</comment>
<accession>A0A4D7ALP9</accession>
<dbReference type="GO" id="GO:0016020">
    <property type="term" value="C:membrane"/>
    <property type="evidence" value="ECO:0007669"/>
    <property type="project" value="GOC"/>
</dbReference>
<dbReference type="InterPro" id="IPR003231">
    <property type="entry name" value="ACP"/>
</dbReference>
<dbReference type="PANTHER" id="PTHR20863:SF76">
    <property type="entry name" value="CARRIER DOMAIN-CONTAINING PROTEIN"/>
    <property type="match status" value="1"/>
</dbReference>
<comment type="pathway">
    <text evidence="7 9">Lipid metabolism; fatty acid biosynthesis.</text>
</comment>
<evidence type="ECO:0000259" key="10">
    <source>
        <dbReference type="PROSITE" id="PS50075"/>
    </source>
</evidence>
<comment type="similarity">
    <text evidence="7">Belongs to the acyl carrier protein (ACP) family.</text>
</comment>
<keyword evidence="7" id="KW-0963">Cytoplasm</keyword>
<evidence type="ECO:0000256" key="7">
    <source>
        <dbReference type="HAMAP-Rule" id="MF_01217"/>
    </source>
</evidence>
<protein>
    <recommendedName>
        <fullName evidence="7 8">Acyl carrier protein</fullName>
        <shortName evidence="7">ACP</shortName>
    </recommendedName>
</protein>
<dbReference type="HAMAP" id="MF_01217">
    <property type="entry name" value="Acyl_carrier"/>
    <property type="match status" value="1"/>
</dbReference>
<dbReference type="Proteomes" id="UP000298642">
    <property type="component" value="Chromosome"/>
</dbReference>
<reference evidence="12" key="1">
    <citation type="submission" date="2018-12" db="EMBL/GenBank/DDBJ databases">
        <title>Dusodibacter welbiota gen. nov., sp. nov., isolated from human faeces and emended description of the Oscillibacter genus.</title>
        <authorList>
            <person name="Le Roy T."/>
            <person name="Van der Smissen P."/>
            <person name="Delzenne N."/>
            <person name="Muccioli G."/>
            <person name="Collet J.F."/>
            <person name="Cani P.D."/>
        </authorList>
    </citation>
    <scope>NUCLEOTIDE SEQUENCE [LARGE SCALE GENOMIC DNA]</scope>
    <source>
        <strain evidence="12">J115</strain>
    </source>
</reference>
<feature type="domain" description="Carrier" evidence="10">
    <location>
        <begin position="4"/>
        <end position="80"/>
    </location>
</feature>
<keyword evidence="3 7" id="KW-0597">Phosphoprotein</keyword>
<gene>
    <name evidence="7 11" type="primary">acpP</name>
    <name evidence="11" type="ORF">EIO64_15805</name>
</gene>
<keyword evidence="4 7" id="KW-0276">Fatty acid metabolism</keyword>
<comment type="PTM">
    <text evidence="7">4'-phosphopantetheine is transferred from CoA to a specific serine of apo-ACP by AcpS. This modification is essential for activity because fatty acids are bound in thioester linkage to the sulfhydryl of the prosthetic group.</text>
</comment>
<dbReference type="NCBIfam" id="TIGR00517">
    <property type="entry name" value="acyl_carrier"/>
    <property type="match status" value="1"/>
</dbReference>
<dbReference type="NCBIfam" id="NF002148">
    <property type="entry name" value="PRK00982.1-2"/>
    <property type="match status" value="1"/>
</dbReference>
<dbReference type="InterPro" id="IPR006162">
    <property type="entry name" value="Ppantetheine_attach_site"/>
</dbReference>
<keyword evidence="6 7" id="KW-0275">Fatty acid biosynthesis</keyword>
<evidence type="ECO:0000256" key="1">
    <source>
        <dbReference type="ARBA" id="ARBA00022450"/>
    </source>
</evidence>
<dbReference type="EMBL" id="CP034413">
    <property type="protein sequence ID" value="QCI60484.1"/>
    <property type="molecule type" value="Genomic_DNA"/>
</dbReference>
<dbReference type="GO" id="GO:0005829">
    <property type="term" value="C:cytosol"/>
    <property type="evidence" value="ECO:0007669"/>
    <property type="project" value="TreeGrafter"/>
</dbReference>
<organism evidence="11 12">
    <name type="scientific">Dysosmobacter welbionis</name>
    <dbReference type="NCBI Taxonomy" id="2093857"/>
    <lineage>
        <taxon>Bacteria</taxon>
        <taxon>Bacillati</taxon>
        <taxon>Bacillota</taxon>
        <taxon>Clostridia</taxon>
        <taxon>Eubacteriales</taxon>
        <taxon>Oscillospiraceae</taxon>
        <taxon>Dysosmobacter</taxon>
    </lineage>
</organism>
<evidence type="ECO:0000313" key="12">
    <source>
        <dbReference type="Proteomes" id="UP000298642"/>
    </source>
</evidence>
<dbReference type="GO" id="GO:0000035">
    <property type="term" value="F:acyl binding"/>
    <property type="evidence" value="ECO:0007669"/>
    <property type="project" value="TreeGrafter"/>
</dbReference>
<dbReference type="GeneID" id="89522630"/>
<evidence type="ECO:0000256" key="9">
    <source>
        <dbReference type="RuleBase" id="RU003545"/>
    </source>
</evidence>
<comment type="PTM">
    <text evidence="9">4'-phosphopantetheine is transferred from CoA to a specific serine of apo-ACP by acpS.</text>
</comment>
<comment type="subcellular location">
    <subcellularLocation>
        <location evidence="7">Cytoplasm</location>
    </subcellularLocation>
</comment>
<evidence type="ECO:0000256" key="4">
    <source>
        <dbReference type="ARBA" id="ARBA00022832"/>
    </source>
</evidence>
<evidence type="ECO:0000313" key="11">
    <source>
        <dbReference type="EMBL" id="QCI60484.1"/>
    </source>
</evidence>
<dbReference type="PROSITE" id="PS50075">
    <property type="entry name" value="CARRIER"/>
    <property type="match status" value="1"/>
</dbReference>
<feature type="modified residue" description="O-(pantetheine 4'-phosphoryl)serine" evidence="7">
    <location>
        <position position="39"/>
    </location>
</feature>
<evidence type="ECO:0000256" key="3">
    <source>
        <dbReference type="ARBA" id="ARBA00022553"/>
    </source>
</evidence>
<name>A0A4D7ALP9_9FIRM</name>
<evidence type="ECO:0000256" key="5">
    <source>
        <dbReference type="ARBA" id="ARBA00023098"/>
    </source>
</evidence>
<keyword evidence="5 7" id="KW-0443">Lipid metabolism</keyword>
<dbReference type="InterPro" id="IPR036736">
    <property type="entry name" value="ACP-like_sf"/>
</dbReference>
<dbReference type="UniPathway" id="UPA00094"/>
<keyword evidence="1 7" id="KW-0596">Phosphopantetheine</keyword>
<dbReference type="SUPFAM" id="SSF47336">
    <property type="entry name" value="ACP-like"/>
    <property type="match status" value="1"/>
</dbReference>
<dbReference type="Gene3D" id="1.10.1200.10">
    <property type="entry name" value="ACP-like"/>
    <property type="match status" value="1"/>
</dbReference>
<dbReference type="NCBIfam" id="NF002150">
    <property type="entry name" value="PRK00982.1-4"/>
    <property type="match status" value="1"/>
</dbReference>
<evidence type="ECO:0000256" key="8">
    <source>
        <dbReference type="NCBIfam" id="TIGR00517"/>
    </source>
</evidence>
<keyword evidence="12" id="KW-1185">Reference proteome</keyword>
<keyword evidence="2 7" id="KW-0444">Lipid biosynthesis</keyword>
<proteinExistence type="inferred from homology"/>
<dbReference type="RefSeq" id="WP_021750891.1">
    <property type="nucleotide sequence ID" value="NZ_CAUWCU010000038.1"/>
</dbReference>
<dbReference type="PANTHER" id="PTHR20863">
    <property type="entry name" value="ACYL CARRIER PROTEIN"/>
    <property type="match status" value="1"/>
</dbReference>
<dbReference type="KEGG" id="obj:EIO64_15805"/>
<dbReference type="PROSITE" id="PS00012">
    <property type="entry name" value="PHOSPHOPANTETHEINE"/>
    <property type="match status" value="1"/>
</dbReference>